<dbReference type="AlphaFoldDB" id="A0A2L0F9J4"/>
<reference evidence="1 2" key="1">
    <citation type="submission" date="2015-09" db="EMBL/GenBank/DDBJ databases">
        <title>Sorangium comparison.</title>
        <authorList>
            <person name="Zaburannyi N."/>
            <person name="Bunk B."/>
            <person name="Overmann J."/>
            <person name="Mueller R."/>
        </authorList>
    </citation>
    <scope>NUCLEOTIDE SEQUENCE [LARGE SCALE GENOMIC DNA]</scope>
    <source>
        <strain evidence="1 2">So ce26</strain>
    </source>
</reference>
<evidence type="ECO:0000313" key="1">
    <source>
        <dbReference type="EMBL" id="AUX48162.1"/>
    </source>
</evidence>
<protein>
    <submittedName>
        <fullName evidence="1">Uncharacterized protein</fullName>
    </submittedName>
</protein>
<name>A0A2L0F9J4_SORCE</name>
<dbReference type="Proteomes" id="UP000238348">
    <property type="component" value="Chromosome"/>
</dbReference>
<dbReference type="EMBL" id="CP012673">
    <property type="protein sequence ID" value="AUX48162.1"/>
    <property type="molecule type" value="Genomic_DNA"/>
</dbReference>
<sequence length="39" mass="4373">MRVPRDGAAARFLPVKDVPELERRRPEIEAIAKARGMLG</sequence>
<organism evidence="1 2">
    <name type="scientific">Sorangium cellulosum</name>
    <name type="common">Polyangium cellulosum</name>
    <dbReference type="NCBI Taxonomy" id="56"/>
    <lineage>
        <taxon>Bacteria</taxon>
        <taxon>Pseudomonadati</taxon>
        <taxon>Myxococcota</taxon>
        <taxon>Polyangia</taxon>
        <taxon>Polyangiales</taxon>
        <taxon>Polyangiaceae</taxon>
        <taxon>Sorangium</taxon>
    </lineage>
</organism>
<evidence type="ECO:0000313" key="2">
    <source>
        <dbReference type="Proteomes" id="UP000238348"/>
    </source>
</evidence>
<accession>A0A2L0F9J4</accession>
<gene>
    <name evidence="1" type="ORF">SOCE26_096920</name>
</gene>
<proteinExistence type="predicted"/>